<evidence type="ECO:0000256" key="10">
    <source>
        <dbReference type="ARBA" id="ARBA00023125"/>
    </source>
</evidence>
<gene>
    <name evidence="23" type="ORF">B9Q08_05880</name>
</gene>
<dbReference type="Pfam" id="PF04560">
    <property type="entry name" value="RNA_pol_Rpb2_7"/>
    <property type="match status" value="1"/>
</dbReference>
<dbReference type="GO" id="GO:0008270">
    <property type="term" value="F:zinc ion binding"/>
    <property type="evidence" value="ECO:0007669"/>
    <property type="project" value="InterPro"/>
</dbReference>
<dbReference type="SUPFAM" id="SSF64484">
    <property type="entry name" value="beta and beta-prime subunits of DNA dependent RNA-polymerase"/>
    <property type="match status" value="1"/>
</dbReference>
<dbReference type="InterPro" id="IPR007645">
    <property type="entry name" value="RNA_pol_Rpb2_3"/>
</dbReference>
<dbReference type="GO" id="GO:0006351">
    <property type="term" value="P:DNA-templated transcription"/>
    <property type="evidence" value="ECO:0007669"/>
    <property type="project" value="InterPro"/>
</dbReference>
<dbReference type="Gene3D" id="2.40.270.10">
    <property type="entry name" value="DNA-directed RNA polymerase, subunit 2, domain 6"/>
    <property type="match status" value="1"/>
</dbReference>
<feature type="domain" description="RNA polymerase beta subunit protrusion" evidence="19">
    <location>
        <begin position="25"/>
        <end position="410"/>
    </location>
</feature>
<dbReference type="Proteomes" id="UP000240490">
    <property type="component" value="Unassembled WGS sequence"/>
</dbReference>
<dbReference type="Gene3D" id="2.40.50.150">
    <property type="match status" value="1"/>
</dbReference>
<dbReference type="CDD" id="cd00653">
    <property type="entry name" value="RNA_pol_B_RPB2"/>
    <property type="match status" value="1"/>
</dbReference>
<keyword evidence="4 15" id="KW-0240">DNA-directed RNA polymerase</keyword>
<keyword evidence="11 15" id="KW-0804">Transcription</keyword>
<dbReference type="InterPro" id="IPR007647">
    <property type="entry name" value="RNA_pol_Rpb2_5"/>
</dbReference>
<reference evidence="23 24" key="1">
    <citation type="submission" date="2017-04" db="EMBL/GenBank/DDBJ databases">
        <title>Novel microbial lineages endemic to geothermal iron-oxide mats fill important gaps in the evolutionary history of Archaea.</title>
        <authorList>
            <person name="Jay Z.J."/>
            <person name="Beam J.P."/>
            <person name="Dlakic M."/>
            <person name="Rusch D.B."/>
            <person name="Kozubal M.A."/>
            <person name="Inskeep W.P."/>
        </authorList>
    </citation>
    <scope>NUCLEOTIDE SEQUENCE [LARGE SCALE GENOMIC DNA]</scope>
    <source>
        <strain evidence="23">ECH_B_SAG-M15</strain>
    </source>
</reference>
<evidence type="ECO:0000256" key="13">
    <source>
        <dbReference type="ARBA" id="ARBA00048552"/>
    </source>
</evidence>
<dbReference type="InterPro" id="IPR019969">
    <property type="entry name" value="RNAP_Rpo2"/>
</dbReference>
<dbReference type="GO" id="GO:0003899">
    <property type="term" value="F:DNA-directed RNA polymerase activity"/>
    <property type="evidence" value="ECO:0007669"/>
    <property type="project" value="UniProtKB-EC"/>
</dbReference>
<dbReference type="Pfam" id="PF04565">
    <property type="entry name" value="RNA_pol_Rpb2_3"/>
    <property type="match status" value="1"/>
</dbReference>
<evidence type="ECO:0000259" key="18">
    <source>
        <dbReference type="Pfam" id="PF04561"/>
    </source>
</evidence>
<evidence type="ECO:0000256" key="8">
    <source>
        <dbReference type="ARBA" id="ARBA00022723"/>
    </source>
</evidence>
<evidence type="ECO:0000256" key="3">
    <source>
        <dbReference type="ARBA" id="ARBA00006835"/>
    </source>
</evidence>
<dbReference type="PANTHER" id="PTHR20856">
    <property type="entry name" value="DNA-DIRECTED RNA POLYMERASE I SUBUNIT 2"/>
    <property type="match status" value="1"/>
</dbReference>
<comment type="function">
    <text evidence="15">DNA-dependent RNA polymerase catalyzes the transcription of DNA into RNA using the four ribonucleoside triphosphates as substrates.</text>
</comment>
<evidence type="ECO:0000256" key="11">
    <source>
        <dbReference type="ARBA" id="ARBA00023163"/>
    </source>
</evidence>
<dbReference type="Pfam" id="PF04567">
    <property type="entry name" value="RNA_pol_Rpb2_5"/>
    <property type="match status" value="1"/>
</dbReference>
<evidence type="ECO:0000259" key="22">
    <source>
        <dbReference type="Pfam" id="PF04567"/>
    </source>
</evidence>
<feature type="domain" description="RNA polymerase Rpb2" evidence="18">
    <location>
        <begin position="185"/>
        <end position="363"/>
    </location>
</feature>
<accession>A0A2R6AUD6</accession>
<evidence type="ECO:0000256" key="2">
    <source>
        <dbReference type="ARBA" id="ARBA00004496"/>
    </source>
</evidence>
<dbReference type="GO" id="GO:0005737">
    <property type="term" value="C:cytoplasm"/>
    <property type="evidence" value="ECO:0007669"/>
    <property type="project" value="UniProtKB-SubCell"/>
</dbReference>
<evidence type="ECO:0000259" key="16">
    <source>
        <dbReference type="Pfam" id="PF00562"/>
    </source>
</evidence>
<evidence type="ECO:0000256" key="9">
    <source>
        <dbReference type="ARBA" id="ARBA00022833"/>
    </source>
</evidence>
<dbReference type="InterPro" id="IPR007121">
    <property type="entry name" value="RNA_pol_bsu_CS"/>
</dbReference>
<evidence type="ECO:0000256" key="12">
    <source>
        <dbReference type="ARBA" id="ARBA00025838"/>
    </source>
</evidence>
<evidence type="ECO:0000259" key="17">
    <source>
        <dbReference type="Pfam" id="PF04560"/>
    </source>
</evidence>
<sequence length="1140" mass="126717">MESFAFRKDSDVSGLLVRSLIDEKGLVRLHLDSYNRFIQSEFKKIIEEVCVIESTKGDVKIKAANPVLGRPIYDPWTGKQRIIPEVTEPDFVTRPITPMEARLRGLSYTVPIYCDFVITDGDDQYEAQQVLIGELPVMLKSSICVTNGLTKDQLIEIGEDPEDPGGYFIINGSERIIVSQEDLGTNHIFVEEGPSNSSVLTVSKVSSVTRTANRTTTQAELTKDGRIYVYILRSKIPMAVVFRALGFVTDRDIASLITRDERLQELLTQSFIEGETLATTESEALRYIGNRVLGGFTKSTEPKKRGEEIIATRLLPHLGTSNSQEVKTKKAQFLALMIERLLEVNVGSRQPTDKDHYANKRLRLAGDLLAIVLRNAVQNFVKDLRHNLDRSRGRKGRIQMKALVSANLLTDKIVHALATGNWPDGRTGVSQILDRVNYLSTLSHLRRVVSPLNRMHANPEARELHMTQWGRICPSETPEGVNVGLVKNLALTAIVSVGLTETESSRFEDSLYRRHGVQPLSSVTNFTGLQRVYFDGRLIGYHQNVHQLAEELRSRRRSGQISPEISVALTASPDGKPELVVTADSGRVMRPLIVVRNGESALTPKHIEDLATQRLKWSDLVAAGVIEYLDAAEEENATIAVDFETLKNSSHPEKYTHVEIAPWAIMGVVASIIPYSDHNQSPRNTYESAMAKQALGLYSSNFRIRPDSRGHILHYPQRPIVTTSGARVVGFEKRPAGQNVILAVAPFEGYGINDALIINKASVERGLGRSTFFRLYEAVEKKYPGGFTDKISIPEQTVRGYRGSKMYEKLDEDGIVLPETMLYGDEVVIGRVSPSRFGSQLQSVEGGGILQQDTSVALKHSEQGRVDRVIITFDKDGNRLVRVRVRDNRVPELGDKFASRHGQKGVLAYVVPQEDMPFTPQGIVPDMIINPHAFPSRMTVGQLIELIAGKVGALEARQVDGTPFIGEEPQSLKEALKRLGFNPAGVESLIDGRTGERLQAEIFMGVVYYQKLHHMVADKIHARARGNVQITTRQPTEGRAREGGLRFGEMERDVLIGHGAAALLKDRLLDNSDKTTVAVCENCGYFVYFDSRRGEYVCPIDGNKAKVSLVSVPYAFKLLMQELISLGISPRLKLGEVGER</sequence>
<dbReference type="InterPro" id="IPR007644">
    <property type="entry name" value="RNA_pol_bsu_protrusion"/>
</dbReference>
<comment type="caution">
    <text evidence="23">The sequence shown here is derived from an EMBL/GenBank/DDBJ whole genome shotgun (WGS) entry which is preliminary data.</text>
</comment>
<evidence type="ECO:0000256" key="1">
    <source>
        <dbReference type="ARBA" id="ARBA00001947"/>
    </source>
</evidence>
<dbReference type="Pfam" id="PF04566">
    <property type="entry name" value="RNA_pol_Rpb2_4"/>
    <property type="match status" value="1"/>
</dbReference>
<comment type="subcellular location">
    <subcellularLocation>
        <location evidence="2">Cytoplasm</location>
    </subcellularLocation>
</comment>
<keyword evidence="9" id="KW-0862">Zinc</keyword>
<evidence type="ECO:0000256" key="5">
    <source>
        <dbReference type="ARBA" id="ARBA00022490"/>
    </source>
</evidence>
<feature type="domain" description="DNA-directed RNA polymerase subunit 2 hybrid-binding" evidence="16">
    <location>
        <begin position="669"/>
        <end position="1041"/>
    </location>
</feature>
<keyword evidence="8" id="KW-0479">Metal-binding</keyword>
<dbReference type="GO" id="GO:0003677">
    <property type="term" value="F:DNA binding"/>
    <property type="evidence" value="ECO:0007669"/>
    <property type="project" value="UniProtKB-KW"/>
</dbReference>
<dbReference type="EMBL" id="NEXJ01000102">
    <property type="protein sequence ID" value="PSN89948.1"/>
    <property type="molecule type" value="Genomic_DNA"/>
</dbReference>
<keyword evidence="5" id="KW-0963">Cytoplasm</keyword>
<keyword evidence="6 15" id="KW-0808">Transferase</keyword>
<dbReference type="Gene3D" id="3.90.1800.10">
    <property type="entry name" value="RNA polymerase alpha subunit dimerisation domain"/>
    <property type="match status" value="1"/>
</dbReference>
<dbReference type="AlphaFoldDB" id="A0A2R6AUD6"/>
<comment type="subunit">
    <text evidence="12">Part of the RNA polymerase complex.</text>
</comment>
<keyword evidence="10" id="KW-0238">DNA-binding</keyword>
<evidence type="ECO:0000313" key="23">
    <source>
        <dbReference type="EMBL" id="PSN89948.1"/>
    </source>
</evidence>
<evidence type="ECO:0000256" key="7">
    <source>
        <dbReference type="ARBA" id="ARBA00022695"/>
    </source>
</evidence>
<dbReference type="InterPro" id="IPR007120">
    <property type="entry name" value="DNA-dir_RNAP_su2_dom"/>
</dbReference>
<dbReference type="InterPro" id="IPR007646">
    <property type="entry name" value="RNA_pol_Rpb2_4"/>
</dbReference>
<feature type="domain" description="RNA polymerase Rpb2" evidence="22">
    <location>
        <begin position="617"/>
        <end position="662"/>
    </location>
</feature>
<dbReference type="GO" id="GO:0000428">
    <property type="term" value="C:DNA-directed RNA polymerase complex"/>
    <property type="evidence" value="ECO:0007669"/>
    <property type="project" value="UniProtKB-KW"/>
</dbReference>
<dbReference type="FunFam" id="2.40.270.10:FF:000011">
    <property type="entry name" value="DNA-directed RNA polymerase subunit beta"/>
    <property type="match status" value="1"/>
</dbReference>
<comment type="similarity">
    <text evidence="3 14">Belongs to the RNA polymerase beta chain family.</text>
</comment>
<evidence type="ECO:0000259" key="19">
    <source>
        <dbReference type="Pfam" id="PF04563"/>
    </source>
</evidence>
<dbReference type="PROSITE" id="PS01166">
    <property type="entry name" value="RNA_POL_BETA"/>
    <property type="match status" value="1"/>
</dbReference>
<dbReference type="InterPro" id="IPR015712">
    <property type="entry name" value="DNA-dir_RNA_pol_su2"/>
</dbReference>
<keyword evidence="7 15" id="KW-0548">Nucleotidyltransferase</keyword>
<evidence type="ECO:0000259" key="20">
    <source>
        <dbReference type="Pfam" id="PF04565"/>
    </source>
</evidence>
<dbReference type="NCBIfam" id="NF006335">
    <property type="entry name" value="PRK08565.1"/>
    <property type="match status" value="1"/>
</dbReference>
<dbReference type="GO" id="GO:0032549">
    <property type="term" value="F:ribonucleoside binding"/>
    <property type="evidence" value="ECO:0007669"/>
    <property type="project" value="InterPro"/>
</dbReference>
<evidence type="ECO:0000256" key="15">
    <source>
        <dbReference type="RuleBase" id="RU363031"/>
    </source>
</evidence>
<name>A0A2R6AUD6_9ARCH</name>
<dbReference type="Pfam" id="PF00562">
    <property type="entry name" value="RNA_pol_Rpb2_6"/>
    <property type="match status" value="1"/>
</dbReference>
<dbReference type="NCBIfam" id="TIGR03670">
    <property type="entry name" value="rpoB_arch"/>
    <property type="match status" value="1"/>
</dbReference>
<dbReference type="NCBIfam" id="NF007175">
    <property type="entry name" value="PRK09606.1"/>
    <property type="match status" value="1"/>
</dbReference>
<comment type="catalytic activity">
    <reaction evidence="13 15">
        <text>RNA(n) + a ribonucleoside 5'-triphosphate = RNA(n+1) + diphosphate</text>
        <dbReference type="Rhea" id="RHEA:21248"/>
        <dbReference type="Rhea" id="RHEA-COMP:14527"/>
        <dbReference type="Rhea" id="RHEA-COMP:17342"/>
        <dbReference type="ChEBI" id="CHEBI:33019"/>
        <dbReference type="ChEBI" id="CHEBI:61557"/>
        <dbReference type="ChEBI" id="CHEBI:140395"/>
        <dbReference type="EC" id="2.7.7.6"/>
    </reaction>
</comment>
<organism evidence="23 24">
    <name type="scientific">Candidatus Marsarchaeota G2 archaeon ECH_B_SAG-M15</name>
    <dbReference type="NCBI Taxonomy" id="1978162"/>
    <lineage>
        <taxon>Archaea</taxon>
        <taxon>Candidatus Marsarchaeota</taxon>
        <taxon>Candidatus Marsarchaeota group 2</taxon>
    </lineage>
</organism>
<evidence type="ECO:0000313" key="24">
    <source>
        <dbReference type="Proteomes" id="UP000240490"/>
    </source>
</evidence>
<dbReference type="Pfam" id="PF04561">
    <property type="entry name" value="RNA_pol_Rpb2_2"/>
    <property type="match status" value="1"/>
</dbReference>
<dbReference type="Gene3D" id="3.90.1100.10">
    <property type="match status" value="2"/>
</dbReference>
<feature type="domain" description="RNA polymerase Rpb2" evidence="21">
    <location>
        <begin position="532"/>
        <end position="595"/>
    </location>
</feature>
<evidence type="ECO:0000259" key="21">
    <source>
        <dbReference type="Pfam" id="PF04566"/>
    </source>
</evidence>
<dbReference type="InterPro" id="IPR037033">
    <property type="entry name" value="DNA-dir_RNAP_su2_hyb_sf"/>
</dbReference>
<evidence type="ECO:0000256" key="4">
    <source>
        <dbReference type="ARBA" id="ARBA00022478"/>
    </source>
</evidence>
<evidence type="ECO:0000256" key="14">
    <source>
        <dbReference type="RuleBase" id="RU000434"/>
    </source>
</evidence>
<comment type="cofactor">
    <cofactor evidence="1">
        <name>Zn(2+)</name>
        <dbReference type="ChEBI" id="CHEBI:29105"/>
    </cofactor>
</comment>
<feature type="domain" description="RNA polymerase Rpb2" evidence="17">
    <location>
        <begin position="1043"/>
        <end position="1133"/>
    </location>
</feature>
<dbReference type="InterPro" id="IPR007641">
    <property type="entry name" value="RNA_pol_Rpb2_7"/>
</dbReference>
<proteinExistence type="inferred from homology"/>
<feature type="domain" description="RNA polymerase Rpb2" evidence="20">
    <location>
        <begin position="431"/>
        <end position="494"/>
    </location>
</feature>
<dbReference type="EC" id="2.7.7.6" evidence="15"/>
<protein>
    <recommendedName>
        <fullName evidence="15">DNA-directed RNA polymerase subunit beta</fullName>
        <ecNumber evidence="15">2.7.7.6</ecNumber>
    </recommendedName>
</protein>
<dbReference type="Pfam" id="PF04563">
    <property type="entry name" value="RNA_pol_Rpb2_1"/>
    <property type="match status" value="1"/>
</dbReference>
<dbReference type="InterPro" id="IPR014724">
    <property type="entry name" value="RNA_pol_RPB2_OB-fold"/>
</dbReference>
<evidence type="ECO:0000256" key="6">
    <source>
        <dbReference type="ARBA" id="ARBA00022679"/>
    </source>
</evidence>
<dbReference type="InterPro" id="IPR007642">
    <property type="entry name" value="RNA_pol_Rpb2_2"/>
</dbReference>